<dbReference type="Gene3D" id="3.40.30.10">
    <property type="entry name" value="Glutaredoxin"/>
    <property type="match status" value="1"/>
</dbReference>
<evidence type="ECO:0000313" key="3">
    <source>
        <dbReference type="Proteomes" id="UP001590950"/>
    </source>
</evidence>
<keyword evidence="1" id="KW-0813">Transport</keyword>
<dbReference type="InterPro" id="IPR052565">
    <property type="entry name" value="Glutaredoxin-like_YDR286C"/>
</dbReference>
<dbReference type="EMBL" id="JBEFKJ010000011">
    <property type="protein sequence ID" value="KAL2043287.1"/>
    <property type="molecule type" value="Genomic_DNA"/>
</dbReference>
<dbReference type="PANTHER" id="PTHR33558:SF1">
    <property type="entry name" value="GLUTAREDOXIN-LIKE PROTEIN C5ORF63 HOMOLOG"/>
    <property type="match status" value="1"/>
</dbReference>
<keyword evidence="3" id="KW-1185">Reference proteome</keyword>
<dbReference type="PANTHER" id="PTHR33558">
    <property type="entry name" value="GLUTAREDOXIN-LIKE PROTEIN C5ORF63 HOMOLOG"/>
    <property type="match status" value="1"/>
</dbReference>
<organism evidence="2 3">
    <name type="scientific">Stereocaulon virgatum</name>
    <dbReference type="NCBI Taxonomy" id="373712"/>
    <lineage>
        <taxon>Eukaryota</taxon>
        <taxon>Fungi</taxon>
        <taxon>Dikarya</taxon>
        <taxon>Ascomycota</taxon>
        <taxon>Pezizomycotina</taxon>
        <taxon>Lecanoromycetes</taxon>
        <taxon>OSLEUM clade</taxon>
        <taxon>Lecanoromycetidae</taxon>
        <taxon>Lecanorales</taxon>
        <taxon>Lecanorineae</taxon>
        <taxon>Stereocaulaceae</taxon>
        <taxon>Stereocaulon</taxon>
    </lineage>
</organism>
<dbReference type="InterPro" id="IPR008554">
    <property type="entry name" value="Glutaredoxin-like"/>
</dbReference>
<dbReference type="InterPro" id="IPR036249">
    <property type="entry name" value="Thioredoxin-like_sf"/>
</dbReference>
<dbReference type="SUPFAM" id="SSF52833">
    <property type="entry name" value="Thioredoxin-like"/>
    <property type="match status" value="1"/>
</dbReference>
<comment type="caution">
    <text evidence="2">The sequence shown here is derived from an EMBL/GenBank/DDBJ whole genome shotgun (WGS) entry which is preliminary data.</text>
</comment>
<protein>
    <recommendedName>
        <fullName evidence="1">Glutaredoxin-like protein</fullName>
    </recommendedName>
</protein>
<dbReference type="Pfam" id="PF05768">
    <property type="entry name" value="Glrx-like"/>
    <property type="match status" value="1"/>
</dbReference>
<comment type="similarity">
    <text evidence="1">Belongs to the glutaredoxin family.</text>
</comment>
<accession>A0ABR4ABQ0</accession>
<evidence type="ECO:0000313" key="2">
    <source>
        <dbReference type="EMBL" id="KAL2043287.1"/>
    </source>
</evidence>
<name>A0ABR4ABQ0_9LECA</name>
<keyword evidence="1" id="KW-0249">Electron transport</keyword>
<proteinExistence type="inferred from homology"/>
<sequence>MRPTARLLQHTARVTLFTRKNCGLCDTGKSVLNSLGKKRSFEYNEIDVMAPEQEQWKNAYEFDVPVVHIQRVFHTYSKPDIATEARKLMHRFDEDQVEKFIDEAEGHS</sequence>
<evidence type="ECO:0000256" key="1">
    <source>
        <dbReference type="RuleBase" id="RU363082"/>
    </source>
</evidence>
<dbReference type="Proteomes" id="UP001590950">
    <property type="component" value="Unassembled WGS sequence"/>
</dbReference>
<reference evidence="2 3" key="1">
    <citation type="submission" date="2024-09" db="EMBL/GenBank/DDBJ databases">
        <title>Rethinking Asexuality: The Enigmatic Case of Functional Sexual Genes in Lepraria (Stereocaulaceae).</title>
        <authorList>
            <person name="Doellman M."/>
            <person name="Sun Y."/>
            <person name="Barcenas-Pena A."/>
            <person name="Lumbsch H.T."/>
            <person name="Grewe F."/>
        </authorList>
    </citation>
    <scope>NUCLEOTIDE SEQUENCE [LARGE SCALE GENOMIC DNA]</scope>
    <source>
        <strain evidence="2 3">Mercado 3170</strain>
    </source>
</reference>
<gene>
    <name evidence="2" type="ORF">N7G274_003593</name>
</gene>